<evidence type="ECO:0000313" key="1">
    <source>
        <dbReference type="EMBL" id="KAH3704490.1"/>
    </source>
</evidence>
<sequence length="162" mass="18113">MWAPSDCICRQSSFTIVKCHHFDGPACGPLQTVLAAQHPLPLSDVIIFAAMHVGPFRLYPPSSILNHCQRSSSSRFCMWAPPDYIRRPASLTIVRCPDLHGTICDPLQTVSAVQHHSPLSDVFIFTALHMSNLRLYPPSSIINNRQMSSSSRHCMWSPQDCI</sequence>
<gene>
    <name evidence="1" type="ORF">DPMN_079546</name>
</gene>
<protein>
    <submittedName>
        <fullName evidence="1">Uncharacterized protein</fullName>
    </submittedName>
</protein>
<name>A0A9D4BIG3_DREPO</name>
<reference evidence="1" key="1">
    <citation type="journal article" date="2019" name="bioRxiv">
        <title>The Genome of the Zebra Mussel, Dreissena polymorpha: A Resource for Invasive Species Research.</title>
        <authorList>
            <person name="McCartney M.A."/>
            <person name="Auch B."/>
            <person name="Kono T."/>
            <person name="Mallez S."/>
            <person name="Zhang Y."/>
            <person name="Obille A."/>
            <person name="Becker A."/>
            <person name="Abrahante J.E."/>
            <person name="Garbe J."/>
            <person name="Badalamenti J.P."/>
            <person name="Herman A."/>
            <person name="Mangelson H."/>
            <person name="Liachko I."/>
            <person name="Sullivan S."/>
            <person name="Sone E.D."/>
            <person name="Koren S."/>
            <person name="Silverstein K.A.T."/>
            <person name="Beckman K.B."/>
            <person name="Gohl D.M."/>
        </authorList>
    </citation>
    <scope>NUCLEOTIDE SEQUENCE</scope>
    <source>
        <strain evidence="1">Duluth1</strain>
        <tissue evidence="1">Whole animal</tissue>
    </source>
</reference>
<evidence type="ECO:0000313" key="2">
    <source>
        <dbReference type="Proteomes" id="UP000828390"/>
    </source>
</evidence>
<dbReference type="Proteomes" id="UP000828390">
    <property type="component" value="Unassembled WGS sequence"/>
</dbReference>
<proteinExistence type="predicted"/>
<accession>A0A9D4BIG3</accession>
<dbReference type="AlphaFoldDB" id="A0A9D4BIG3"/>
<organism evidence="1 2">
    <name type="scientific">Dreissena polymorpha</name>
    <name type="common">Zebra mussel</name>
    <name type="synonym">Mytilus polymorpha</name>
    <dbReference type="NCBI Taxonomy" id="45954"/>
    <lineage>
        <taxon>Eukaryota</taxon>
        <taxon>Metazoa</taxon>
        <taxon>Spiralia</taxon>
        <taxon>Lophotrochozoa</taxon>
        <taxon>Mollusca</taxon>
        <taxon>Bivalvia</taxon>
        <taxon>Autobranchia</taxon>
        <taxon>Heteroconchia</taxon>
        <taxon>Euheterodonta</taxon>
        <taxon>Imparidentia</taxon>
        <taxon>Neoheterodontei</taxon>
        <taxon>Myida</taxon>
        <taxon>Dreissenoidea</taxon>
        <taxon>Dreissenidae</taxon>
        <taxon>Dreissena</taxon>
    </lineage>
</organism>
<reference evidence="1" key="2">
    <citation type="submission" date="2020-11" db="EMBL/GenBank/DDBJ databases">
        <authorList>
            <person name="McCartney M.A."/>
            <person name="Auch B."/>
            <person name="Kono T."/>
            <person name="Mallez S."/>
            <person name="Becker A."/>
            <person name="Gohl D.M."/>
            <person name="Silverstein K.A.T."/>
            <person name="Koren S."/>
            <person name="Bechman K.B."/>
            <person name="Herman A."/>
            <person name="Abrahante J.E."/>
            <person name="Garbe J."/>
        </authorList>
    </citation>
    <scope>NUCLEOTIDE SEQUENCE</scope>
    <source>
        <strain evidence="1">Duluth1</strain>
        <tissue evidence="1">Whole animal</tissue>
    </source>
</reference>
<comment type="caution">
    <text evidence="1">The sequence shown here is derived from an EMBL/GenBank/DDBJ whole genome shotgun (WGS) entry which is preliminary data.</text>
</comment>
<dbReference type="EMBL" id="JAIWYP010000015">
    <property type="protein sequence ID" value="KAH3704490.1"/>
    <property type="molecule type" value="Genomic_DNA"/>
</dbReference>
<keyword evidence="2" id="KW-1185">Reference proteome</keyword>